<sequence>MIVYLDIFLIENFIVNLFLLYVTTQTLKIRTKMLNNILAAMVGSGYAVIAIYTKFNYLSFIPIKFIVAVIMILILFRKKDFLFNIKATIIFILYSMLLAGLCIFIEFNKSVSISMRFNGFSYKILLSSLMIIYVVVHRILVYVKDRKSVMRLIYDVDIVTDKVEKKVKAFLDTGNELREPITNLPVMIVEKDIFNDIKISDKEKFLIPYKVVNGSTGKLEGFRPQLVRVYKENTVENYQVIVAFCENQLSSLDDYNALLSRGIL</sequence>
<dbReference type="PIRSF" id="PIRSF018571">
    <property type="entry name" value="SpoIIGA"/>
    <property type="match status" value="1"/>
</dbReference>
<dbReference type="Pfam" id="PF03419">
    <property type="entry name" value="Peptidase_U4"/>
    <property type="match status" value="1"/>
</dbReference>
<dbReference type="RefSeq" id="WP_268051298.1">
    <property type="nucleotide sequence ID" value="NZ_JAPQES010000007.1"/>
</dbReference>
<feature type="transmembrane region" description="Helical" evidence="1">
    <location>
        <begin position="34"/>
        <end position="52"/>
    </location>
</feature>
<evidence type="ECO:0000256" key="1">
    <source>
        <dbReference type="SAM" id="Phobius"/>
    </source>
</evidence>
<dbReference type="NCBIfam" id="TIGR02854">
    <property type="entry name" value="spore_II_GA"/>
    <property type="match status" value="1"/>
</dbReference>
<dbReference type="EMBL" id="JAPQES010000007">
    <property type="protein sequence ID" value="MCY6372332.1"/>
    <property type="molecule type" value="Genomic_DNA"/>
</dbReference>
<accession>A0ABT4CTF2</accession>
<dbReference type="InterPro" id="IPR005081">
    <property type="entry name" value="SpoIIGA"/>
</dbReference>
<keyword evidence="1" id="KW-1133">Transmembrane helix</keyword>
<keyword evidence="1" id="KW-0472">Membrane</keyword>
<feature type="transmembrane region" description="Helical" evidence="1">
    <location>
        <begin position="120"/>
        <end position="141"/>
    </location>
</feature>
<name>A0ABT4CTF2_9CLOT</name>
<evidence type="ECO:0000313" key="2">
    <source>
        <dbReference type="EMBL" id="MCY6372332.1"/>
    </source>
</evidence>
<comment type="caution">
    <text evidence="2">The sequence shown here is derived from an EMBL/GenBank/DDBJ whole genome shotgun (WGS) entry which is preliminary data.</text>
</comment>
<protein>
    <submittedName>
        <fullName evidence="2">Sigma-E processing peptidase SpoIIGA</fullName>
    </submittedName>
</protein>
<keyword evidence="3" id="KW-1185">Reference proteome</keyword>
<keyword evidence="1" id="KW-0812">Transmembrane</keyword>
<reference evidence="2" key="1">
    <citation type="submission" date="2022-12" db="EMBL/GenBank/DDBJ databases">
        <authorList>
            <person name="Wang J."/>
        </authorList>
    </citation>
    <scope>NUCLEOTIDE SEQUENCE</scope>
    <source>
        <strain evidence="2">HY-42-06</strain>
    </source>
</reference>
<feature type="transmembrane region" description="Helical" evidence="1">
    <location>
        <begin position="88"/>
        <end position="108"/>
    </location>
</feature>
<organism evidence="2 3">
    <name type="scientific">Clostridium ganghwense</name>
    <dbReference type="NCBI Taxonomy" id="312089"/>
    <lineage>
        <taxon>Bacteria</taxon>
        <taxon>Bacillati</taxon>
        <taxon>Bacillota</taxon>
        <taxon>Clostridia</taxon>
        <taxon>Eubacteriales</taxon>
        <taxon>Clostridiaceae</taxon>
        <taxon>Clostridium</taxon>
    </lineage>
</organism>
<gene>
    <name evidence="2" type="primary">spoIIGA</name>
    <name evidence="2" type="ORF">OXH55_17005</name>
</gene>
<evidence type="ECO:0000313" key="3">
    <source>
        <dbReference type="Proteomes" id="UP001079657"/>
    </source>
</evidence>
<feature type="transmembrane region" description="Helical" evidence="1">
    <location>
        <begin position="58"/>
        <end position="76"/>
    </location>
</feature>
<proteinExistence type="predicted"/>
<dbReference type="Proteomes" id="UP001079657">
    <property type="component" value="Unassembled WGS sequence"/>
</dbReference>
<feature type="transmembrane region" description="Helical" evidence="1">
    <location>
        <begin position="6"/>
        <end position="22"/>
    </location>
</feature>